<evidence type="ECO:0000256" key="1">
    <source>
        <dbReference type="ARBA" id="ARBA00022614"/>
    </source>
</evidence>
<reference evidence="5" key="1">
    <citation type="submission" date="2018-07" db="EMBL/GenBank/DDBJ databases">
        <title>Comparative genomics of catfishes provides insights into carnivory and benthic adaptation.</title>
        <authorList>
            <person name="Zhang Y."/>
            <person name="Wang D."/>
            <person name="Peng Z."/>
            <person name="Zheng S."/>
            <person name="Shao F."/>
            <person name="Tao W."/>
        </authorList>
    </citation>
    <scope>NUCLEOTIDE SEQUENCE</scope>
    <source>
        <strain evidence="5">Chongqing</strain>
    </source>
</reference>
<dbReference type="Proteomes" id="UP001205998">
    <property type="component" value="Unassembled WGS sequence"/>
</dbReference>
<keyword evidence="1" id="KW-0433">Leucine-rich repeat</keyword>
<dbReference type="PANTHER" id="PTHR31450">
    <property type="entry name" value="LEUCINE-RICH REPEAT-CONTAINING PROTEIN 19 LRRC19 FAMILY MEMBER"/>
    <property type="match status" value="1"/>
</dbReference>
<dbReference type="PANTHER" id="PTHR31450:SF3">
    <property type="entry name" value="TYPE III ENDOSOME MEMBRANE PROTEIN TEMP"/>
    <property type="match status" value="1"/>
</dbReference>
<accession>A0AAD5AE10</accession>
<evidence type="ECO:0000313" key="6">
    <source>
        <dbReference type="Proteomes" id="UP001205998"/>
    </source>
</evidence>
<dbReference type="SMART" id="SM00369">
    <property type="entry name" value="LRR_TYP"/>
    <property type="match status" value="4"/>
</dbReference>
<dbReference type="Pfam" id="PF13855">
    <property type="entry name" value="LRR_8"/>
    <property type="match status" value="1"/>
</dbReference>
<feature type="region of interest" description="Disordered" evidence="3">
    <location>
        <begin position="1"/>
        <end position="20"/>
    </location>
</feature>
<evidence type="ECO:0000313" key="5">
    <source>
        <dbReference type="EMBL" id="KAI5614601.1"/>
    </source>
</evidence>
<keyword evidence="4" id="KW-0812">Transmembrane</keyword>
<keyword evidence="2" id="KW-0677">Repeat</keyword>
<dbReference type="InterPro" id="IPR001611">
    <property type="entry name" value="Leu-rich_rpt"/>
</dbReference>
<dbReference type="EMBL" id="MU558303">
    <property type="protein sequence ID" value="KAI5614601.1"/>
    <property type="molecule type" value="Genomic_DNA"/>
</dbReference>
<feature type="compositionally biased region" description="Acidic residues" evidence="3">
    <location>
        <begin position="357"/>
        <end position="370"/>
    </location>
</feature>
<dbReference type="InterPro" id="IPR032675">
    <property type="entry name" value="LRR_dom_sf"/>
</dbReference>
<dbReference type="AlphaFoldDB" id="A0AAD5AE10"/>
<evidence type="ECO:0000256" key="3">
    <source>
        <dbReference type="SAM" id="MobiDB-lite"/>
    </source>
</evidence>
<dbReference type="SUPFAM" id="SSF52058">
    <property type="entry name" value="L domain-like"/>
    <property type="match status" value="1"/>
</dbReference>
<keyword evidence="6" id="KW-1185">Reference proteome</keyword>
<sequence length="370" mass="41496">MATGRYVTRKQANQESNSRRGETGKLLVSCLLRVFAQPATSLSHEVLLDHSLTVQSPMQPYNQSSFPLLSSQATLDCSRRNLTSVPQQIWPNVTELDLSENHLKILPTKALKKLRHFDHLIKLNLSGNYLPLLAKQHFYNVPSLKILDLTGCKLAAVEPGALLSLPRLQKLFLDNNDLQIVIEAVAHASNLQIIDKTQGFDRSKRNSGDVLSMDNHSLFLRKLLSENLQTSKPNNRTGSEANDGKGSSHSMTWQYLVAALVTAISLSVLIAVGAKCKLFHRYLASYRHARLREGDRASQYDSANFEVGFSTSQIRPNIHNSDMANGNREDDDDGFIEDNYIPASERERAAREAEHWQEDDDDDIEEFSIA</sequence>
<comment type="caution">
    <text evidence="5">The sequence shown here is derived from an EMBL/GenBank/DDBJ whole genome shotgun (WGS) entry which is preliminary data.</text>
</comment>
<dbReference type="Gene3D" id="3.80.10.10">
    <property type="entry name" value="Ribonuclease Inhibitor"/>
    <property type="match status" value="1"/>
</dbReference>
<feature type="compositionally biased region" description="Basic and acidic residues" evidence="3">
    <location>
        <begin position="344"/>
        <end position="356"/>
    </location>
</feature>
<proteinExistence type="predicted"/>
<name>A0AAD5AE10_SILAS</name>
<gene>
    <name evidence="5" type="ORF">C0J50_8939</name>
</gene>
<evidence type="ECO:0000256" key="2">
    <source>
        <dbReference type="ARBA" id="ARBA00022737"/>
    </source>
</evidence>
<evidence type="ECO:0000256" key="4">
    <source>
        <dbReference type="SAM" id="Phobius"/>
    </source>
</evidence>
<dbReference type="InterPro" id="IPR003591">
    <property type="entry name" value="Leu-rich_rpt_typical-subtyp"/>
</dbReference>
<protein>
    <submittedName>
        <fullName evidence="5">Type III endosome membrane protein TEMP</fullName>
    </submittedName>
</protein>
<dbReference type="Pfam" id="PF15176">
    <property type="entry name" value="LRR19-TM"/>
    <property type="match status" value="1"/>
</dbReference>
<organism evidence="5 6">
    <name type="scientific">Silurus asotus</name>
    <name type="common">Amur catfish</name>
    <name type="synonym">Parasilurus asotus</name>
    <dbReference type="NCBI Taxonomy" id="30991"/>
    <lineage>
        <taxon>Eukaryota</taxon>
        <taxon>Metazoa</taxon>
        <taxon>Chordata</taxon>
        <taxon>Craniata</taxon>
        <taxon>Vertebrata</taxon>
        <taxon>Euteleostomi</taxon>
        <taxon>Actinopterygii</taxon>
        <taxon>Neopterygii</taxon>
        <taxon>Teleostei</taxon>
        <taxon>Ostariophysi</taxon>
        <taxon>Siluriformes</taxon>
        <taxon>Siluridae</taxon>
        <taxon>Silurus</taxon>
    </lineage>
</organism>
<feature type="region of interest" description="Disordered" evidence="3">
    <location>
        <begin position="316"/>
        <end position="370"/>
    </location>
</feature>
<keyword evidence="4" id="KW-1133">Transmembrane helix</keyword>
<keyword evidence="4" id="KW-0472">Membrane</keyword>
<feature type="transmembrane region" description="Helical" evidence="4">
    <location>
        <begin position="253"/>
        <end position="274"/>
    </location>
</feature>